<feature type="transmembrane region" description="Helical" evidence="1">
    <location>
        <begin position="12"/>
        <end position="33"/>
    </location>
</feature>
<keyword evidence="1" id="KW-0812">Transmembrane</keyword>
<organism evidence="2">
    <name type="scientific">Serratia marcescens</name>
    <dbReference type="NCBI Taxonomy" id="615"/>
    <lineage>
        <taxon>Bacteria</taxon>
        <taxon>Pseudomonadati</taxon>
        <taxon>Pseudomonadota</taxon>
        <taxon>Gammaproteobacteria</taxon>
        <taxon>Enterobacterales</taxon>
        <taxon>Yersiniaceae</taxon>
        <taxon>Serratia</taxon>
    </lineage>
</organism>
<accession>A0A1C3HG88</accession>
<sequence length="239" mass="27112">MEGLACSWSPLLIVEIIKIIAWPSVILLIGLSFRIKIFEVMHSFFSKNTVSEISATVSGVSAKFLAAKQSTEVLETASFNATTLPKNMSAEAINERYERSRTELSEELYQSIVKHVYSLGIDNDMKVELLAREASLLQSAIKYFDINKVLFRSQYDLFLKIADNGGCIRKEVALHHFDEAKQNNKSALVDWDWIKYISYPVSNGLIYEDDSNYKLTSVGRSYIMFMSKNPQLVDDLAKI</sequence>
<keyword evidence="1" id="KW-1133">Transmembrane helix</keyword>
<dbReference type="AlphaFoldDB" id="A0A1C3HG88"/>
<evidence type="ECO:0000256" key="1">
    <source>
        <dbReference type="SAM" id="Phobius"/>
    </source>
</evidence>
<reference evidence="2" key="1">
    <citation type="submission" date="2016-05" db="EMBL/GenBank/DDBJ databases">
        <authorList>
            <person name="Cock P.J.A."/>
            <person name="Cock P.J.A."/>
        </authorList>
    </citation>
    <scope>NUCLEOTIDE SEQUENCE</scope>
    <source>
        <strain evidence="2">PWN146_assembly</strain>
    </source>
</reference>
<evidence type="ECO:0000313" key="2">
    <source>
        <dbReference type="EMBL" id="SAY44064.1"/>
    </source>
</evidence>
<proteinExistence type="predicted"/>
<protein>
    <submittedName>
        <fullName evidence="2">Uncharacterized protein</fullName>
    </submittedName>
</protein>
<keyword evidence="1" id="KW-0472">Membrane</keyword>
<dbReference type="EMBL" id="LT575490">
    <property type="protein sequence ID" value="SAY44064.1"/>
    <property type="molecule type" value="Genomic_DNA"/>
</dbReference>
<name>A0A1C3HG88_SERMA</name>
<gene>
    <name evidence="2" type="ORF">PWN146_02762</name>
</gene>